<protein>
    <submittedName>
        <fullName evidence="4">Aste57867_12868 protein</fullName>
    </submittedName>
</protein>
<dbReference type="EMBL" id="VJMH01005405">
    <property type="protein sequence ID" value="KAF0696371.1"/>
    <property type="molecule type" value="Genomic_DNA"/>
</dbReference>
<evidence type="ECO:0000313" key="3">
    <source>
        <dbReference type="EMBL" id="KAF0696371.1"/>
    </source>
</evidence>
<dbReference type="AlphaFoldDB" id="A0A485KXD6"/>
<gene>
    <name evidence="4" type="primary">Aste57867_12868</name>
    <name evidence="3" type="ORF">As57867_012820</name>
    <name evidence="4" type="ORF">ASTE57867_12868</name>
</gene>
<dbReference type="InterPro" id="IPR001849">
    <property type="entry name" value="PH_domain"/>
</dbReference>
<keyword evidence="5" id="KW-1185">Reference proteome</keyword>
<dbReference type="EMBL" id="CAADRA010005426">
    <property type="protein sequence ID" value="VFT89715.1"/>
    <property type="molecule type" value="Genomic_DNA"/>
</dbReference>
<dbReference type="SMART" id="SM00233">
    <property type="entry name" value="PH"/>
    <property type="match status" value="1"/>
</dbReference>
<organism evidence="4 5">
    <name type="scientific">Aphanomyces stellatus</name>
    <dbReference type="NCBI Taxonomy" id="120398"/>
    <lineage>
        <taxon>Eukaryota</taxon>
        <taxon>Sar</taxon>
        <taxon>Stramenopiles</taxon>
        <taxon>Oomycota</taxon>
        <taxon>Saprolegniomycetes</taxon>
        <taxon>Saprolegniales</taxon>
        <taxon>Verrucalvaceae</taxon>
        <taxon>Aphanomyces</taxon>
    </lineage>
</organism>
<name>A0A485KXD6_9STRA</name>
<feature type="region of interest" description="Disordered" evidence="1">
    <location>
        <begin position="138"/>
        <end position="162"/>
    </location>
</feature>
<dbReference type="Proteomes" id="UP000332933">
    <property type="component" value="Unassembled WGS sequence"/>
</dbReference>
<reference evidence="4 5" key="1">
    <citation type="submission" date="2019-03" db="EMBL/GenBank/DDBJ databases">
        <authorList>
            <person name="Gaulin E."/>
            <person name="Dumas B."/>
        </authorList>
    </citation>
    <scope>NUCLEOTIDE SEQUENCE [LARGE SCALE GENOMIC DNA]</scope>
    <source>
        <strain evidence="4">CBS 568.67</strain>
    </source>
</reference>
<evidence type="ECO:0000256" key="1">
    <source>
        <dbReference type="SAM" id="MobiDB-lite"/>
    </source>
</evidence>
<feature type="domain" description="PH" evidence="2">
    <location>
        <begin position="10"/>
        <end position="110"/>
    </location>
</feature>
<dbReference type="PROSITE" id="PS50003">
    <property type="entry name" value="PH_DOMAIN"/>
    <property type="match status" value="1"/>
</dbReference>
<reference evidence="3" key="2">
    <citation type="submission" date="2019-06" db="EMBL/GenBank/DDBJ databases">
        <title>Genomics analysis of Aphanomyces spp. identifies a new class of oomycete effector associated with host adaptation.</title>
        <authorList>
            <person name="Gaulin E."/>
        </authorList>
    </citation>
    <scope>NUCLEOTIDE SEQUENCE</scope>
    <source>
        <strain evidence="3">CBS 578.67</strain>
    </source>
</reference>
<sequence length="178" mass="19585">MTTVKAGPLQLLSSGHLLKGPQWKPCNIVVTTMGELLVFEPNDVRVKTIVDFSMCGMDALEIMPAAVAKLETEPLWRVAVTTPSLGRFILGMRSEAQMNRWVVAIMRVLTANIRPATPPLKAKSTEVAVPSIIASKKVGSRRLKSPHDPTTSSDDDDDDSNNTRFLAMYRSKHKAVWA</sequence>
<accession>A0A485KXD6</accession>
<evidence type="ECO:0000313" key="4">
    <source>
        <dbReference type="EMBL" id="VFT89715.1"/>
    </source>
</evidence>
<proteinExistence type="predicted"/>
<evidence type="ECO:0000259" key="2">
    <source>
        <dbReference type="PROSITE" id="PS50003"/>
    </source>
</evidence>
<dbReference type="SUPFAM" id="SSF50729">
    <property type="entry name" value="PH domain-like"/>
    <property type="match status" value="1"/>
</dbReference>
<evidence type="ECO:0000313" key="5">
    <source>
        <dbReference type="Proteomes" id="UP000332933"/>
    </source>
</evidence>